<dbReference type="AlphaFoldDB" id="A1CD66"/>
<reference evidence="2 3" key="1">
    <citation type="journal article" date="2008" name="PLoS Genet.">
        <title>Genomic islands in the pathogenic filamentous fungus Aspergillus fumigatus.</title>
        <authorList>
            <person name="Fedorova N.D."/>
            <person name="Khaldi N."/>
            <person name="Joardar V.S."/>
            <person name="Maiti R."/>
            <person name="Amedeo P."/>
            <person name="Anderson M.J."/>
            <person name="Crabtree J."/>
            <person name="Silva J.C."/>
            <person name="Badger J.H."/>
            <person name="Albarraq A."/>
            <person name="Angiuoli S."/>
            <person name="Bussey H."/>
            <person name="Bowyer P."/>
            <person name="Cotty P.J."/>
            <person name="Dyer P.S."/>
            <person name="Egan A."/>
            <person name="Galens K."/>
            <person name="Fraser-Liggett C.M."/>
            <person name="Haas B.J."/>
            <person name="Inman J.M."/>
            <person name="Kent R."/>
            <person name="Lemieux S."/>
            <person name="Malavazi I."/>
            <person name="Orvis J."/>
            <person name="Roemer T."/>
            <person name="Ronning C.M."/>
            <person name="Sundaram J.P."/>
            <person name="Sutton G."/>
            <person name="Turner G."/>
            <person name="Venter J.C."/>
            <person name="White O.R."/>
            <person name="Whitty B.R."/>
            <person name="Youngman P."/>
            <person name="Wolfe K.H."/>
            <person name="Goldman G.H."/>
            <person name="Wortman J.R."/>
            <person name="Jiang B."/>
            <person name="Denning D.W."/>
            <person name="Nierman W.C."/>
        </authorList>
    </citation>
    <scope>NUCLEOTIDE SEQUENCE [LARGE SCALE GENOMIC DNA]</scope>
    <source>
        <strain evidence="3">ATCC 1007 / CBS 513.65 / DSM 816 / NCTC 3887 / NRRL 1</strain>
    </source>
</reference>
<dbReference type="GeneID" id="4705692"/>
<dbReference type="VEuPathDB" id="FungiDB:ACLA_005490"/>
<dbReference type="KEGG" id="act:ACLA_005490"/>
<evidence type="ECO:0000256" key="1">
    <source>
        <dbReference type="SAM" id="MobiDB-lite"/>
    </source>
</evidence>
<accession>A1CD66</accession>
<protein>
    <submittedName>
        <fullName evidence="2">Uncharacterized protein</fullName>
    </submittedName>
</protein>
<dbReference type="RefSeq" id="XP_001273219.1">
    <property type="nucleotide sequence ID" value="XM_001273218.1"/>
</dbReference>
<dbReference type="EMBL" id="DS027051">
    <property type="protein sequence ID" value="EAW11793.1"/>
    <property type="molecule type" value="Genomic_DNA"/>
</dbReference>
<sequence length="70" mass="7863">MDSLALAPSTEHKRSSRFWTSEQRRDSVIPSTQIAEDRIPERNPKHRGTPSKDELPAFLGLGFDELGVSI</sequence>
<evidence type="ECO:0000313" key="2">
    <source>
        <dbReference type="EMBL" id="EAW11793.1"/>
    </source>
</evidence>
<name>A1CD66_ASPCL</name>
<dbReference type="Proteomes" id="UP000006701">
    <property type="component" value="Unassembled WGS sequence"/>
</dbReference>
<organism evidence="2 3">
    <name type="scientific">Aspergillus clavatus (strain ATCC 1007 / CBS 513.65 / DSM 816 / NCTC 3887 / NRRL 1 / QM 1276 / 107)</name>
    <dbReference type="NCBI Taxonomy" id="344612"/>
    <lineage>
        <taxon>Eukaryota</taxon>
        <taxon>Fungi</taxon>
        <taxon>Dikarya</taxon>
        <taxon>Ascomycota</taxon>
        <taxon>Pezizomycotina</taxon>
        <taxon>Eurotiomycetes</taxon>
        <taxon>Eurotiomycetidae</taxon>
        <taxon>Eurotiales</taxon>
        <taxon>Aspergillaceae</taxon>
        <taxon>Aspergillus</taxon>
        <taxon>Aspergillus subgen. Fumigati</taxon>
    </lineage>
</organism>
<gene>
    <name evidence="2" type="ORF">ACLA_005490</name>
</gene>
<dbReference type="HOGENOM" id="CLU_2757312_0_0_1"/>
<proteinExistence type="predicted"/>
<feature type="region of interest" description="Disordered" evidence="1">
    <location>
        <begin position="1"/>
        <end position="56"/>
    </location>
</feature>
<keyword evidence="3" id="KW-1185">Reference proteome</keyword>
<evidence type="ECO:0000313" key="3">
    <source>
        <dbReference type="Proteomes" id="UP000006701"/>
    </source>
</evidence>